<dbReference type="PANTHER" id="PTHR30097:SF4">
    <property type="entry name" value="SLR6042 PROTEIN"/>
    <property type="match status" value="1"/>
</dbReference>
<dbReference type="GO" id="GO:0030313">
    <property type="term" value="C:cell envelope"/>
    <property type="evidence" value="ECO:0007669"/>
    <property type="project" value="TreeGrafter"/>
</dbReference>
<dbReference type="GO" id="GO:0060003">
    <property type="term" value="P:copper ion export"/>
    <property type="evidence" value="ECO:0007669"/>
    <property type="project" value="TreeGrafter"/>
</dbReference>
<gene>
    <name evidence="2" type="ORF">CJD38_08385</name>
</gene>
<reference evidence="2 3" key="1">
    <citation type="submission" date="2018-04" db="EMBL/GenBank/DDBJ databases">
        <title>Novel species isolated from glacier.</title>
        <authorList>
            <person name="Liu Q."/>
            <person name="Xin Y.-H."/>
        </authorList>
    </citation>
    <scope>NUCLEOTIDE SEQUENCE [LARGE SCALE GENOMIC DNA]</scope>
    <source>
        <strain evidence="2 3">GT1R17</strain>
    </source>
</reference>
<dbReference type="Proteomes" id="UP000244248">
    <property type="component" value="Unassembled WGS sequence"/>
</dbReference>
<dbReference type="RefSeq" id="WP_107939894.1">
    <property type="nucleotide sequence ID" value="NZ_QANS01000003.1"/>
</dbReference>
<dbReference type="AlphaFoldDB" id="A0A2T5MFJ3"/>
<evidence type="ECO:0000256" key="1">
    <source>
        <dbReference type="ARBA" id="ARBA00022448"/>
    </source>
</evidence>
<comment type="caution">
    <text evidence="2">The sequence shown here is derived from an EMBL/GenBank/DDBJ whole genome shotgun (WGS) entry which is preliminary data.</text>
</comment>
<dbReference type="OrthoDB" id="7058021at2"/>
<name>A0A2T5MFJ3_9GAMM</name>
<accession>A0A2T5MFJ3</accession>
<dbReference type="PANTHER" id="PTHR30097">
    <property type="entry name" value="CATION EFFLUX SYSTEM PROTEIN CUSB"/>
    <property type="match status" value="1"/>
</dbReference>
<evidence type="ECO:0000313" key="3">
    <source>
        <dbReference type="Proteomes" id="UP000244248"/>
    </source>
</evidence>
<proteinExistence type="predicted"/>
<sequence>MSLSLAKNPITIAAISGVIGLSYLWPVQAHESQGVAVATVQQTPVVSVVSAPRSVTLPGTVVVDARRDLRIVAGQDGVLEAPPGGFALPGQKIAAGQILARLRPTFPQTERRDLSVDYAGAHRDALLSRLQVERYKLDGTQPFDIKLPTPTLKLLADHKSSQVREAQLKRALHGEISIIAPRAGVVVHSLARAGEVVVAGQEIFEVNMQGGLAVTVDYSDRTIDSSQLKQALTSDNQQIALKFISETYDPELRLNRAFFAIGESASQLMPGEPVQVAAGVGR</sequence>
<evidence type="ECO:0000313" key="2">
    <source>
        <dbReference type="EMBL" id="PTU31351.1"/>
    </source>
</evidence>
<dbReference type="InterPro" id="IPR051909">
    <property type="entry name" value="MFP_Cation_Efflux"/>
</dbReference>
<organism evidence="2 3">
    <name type="scientific">Stenotrophobium rhamnosiphilum</name>
    <dbReference type="NCBI Taxonomy" id="2029166"/>
    <lineage>
        <taxon>Bacteria</taxon>
        <taxon>Pseudomonadati</taxon>
        <taxon>Pseudomonadota</taxon>
        <taxon>Gammaproteobacteria</taxon>
        <taxon>Nevskiales</taxon>
        <taxon>Nevskiaceae</taxon>
        <taxon>Stenotrophobium</taxon>
    </lineage>
</organism>
<protein>
    <submittedName>
        <fullName evidence="2">Uncharacterized protein</fullName>
    </submittedName>
</protein>
<dbReference type="GO" id="GO:0015679">
    <property type="term" value="P:plasma membrane copper ion transport"/>
    <property type="evidence" value="ECO:0007669"/>
    <property type="project" value="TreeGrafter"/>
</dbReference>
<keyword evidence="3" id="KW-1185">Reference proteome</keyword>
<dbReference type="EMBL" id="QANS01000003">
    <property type="protein sequence ID" value="PTU31351.1"/>
    <property type="molecule type" value="Genomic_DNA"/>
</dbReference>
<keyword evidence="1" id="KW-0813">Transport</keyword>